<dbReference type="Gene3D" id="2.80.10.50">
    <property type="match status" value="1"/>
</dbReference>
<feature type="compositionally biased region" description="Low complexity" evidence="1">
    <location>
        <begin position="48"/>
        <end position="64"/>
    </location>
</feature>
<gene>
    <name evidence="2" type="ORF">AWW66_19325</name>
</gene>
<organism evidence="2 3">
    <name type="scientific">Micromonospora rosaria</name>
    <dbReference type="NCBI Taxonomy" id="47874"/>
    <lineage>
        <taxon>Bacteria</taxon>
        <taxon>Bacillati</taxon>
        <taxon>Actinomycetota</taxon>
        <taxon>Actinomycetes</taxon>
        <taxon>Micromonosporales</taxon>
        <taxon>Micromonosporaceae</taxon>
        <taxon>Micromonospora</taxon>
    </lineage>
</organism>
<protein>
    <recommendedName>
        <fullName evidence="4">Ricin B lectin domain-containing protein</fullName>
    </recommendedName>
</protein>
<accession>A0A136PPW9</accession>
<evidence type="ECO:0000313" key="2">
    <source>
        <dbReference type="EMBL" id="KXK60377.1"/>
    </source>
</evidence>
<proteinExistence type="predicted"/>
<evidence type="ECO:0000256" key="1">
    <source>
        <dbReference type="SAM" id="MobiDB-lite"/>
    </source>
</evidence>
<dbReference type="InterPro" id="IPR035992">
    <property type="entry name" value="Ricin_B-like_lectins"/>
</dbReference>
<dbReference type="EMBL" id="LRQV01000074">
    <property type="protein sequence ID" value="KXK60377.1"/>
    <property type="molecule type" value="Genomic_DNA"/>
</dbReference>
<keyword evidence="3" id="KW-1185">Reference proteome</keyword>
<dbReference type="SUPFAM" id="SSF50370">
    <property type="entry name" value="Ricin B-like lectins"/>
    <property type="match status" value="1"/>
</dbReference>
<dbReference type="Proteomes" id="UP000070620">
    <property type="component" value="Unassembled WGS sequence"/>
</dbReference>
<comment type="caution">
    <text evidence="2">The sequence shown here is derived from an EMBL/GenBank/DDBJ whole genome shotgun (WGS) entry which is preliminary data.</text>
</comment>
<evidence type="ECO:0000313" key="3">
    <source>
        <dbReference type="Proteomes" id="UP000070620"/>
    </source>
</evidence>
<reference evidence="2 3" key="1">
    <citation type="submission" date="2016-01" db="EMBL/GenBank/DDBJ databases">
        <title>Whole genome sequence and analysis of Micromonospora rosaria DSM 803, which can produce antibacterial substance rosamicin.</title>
        <authorList>
            <person name="Yang H."/>
            <person name="He X."/>
            <person name="Zhu D."/>
        </authorList>
    </citation>
    <scope>NUCLEOTIDE SEQUENCE [LARGE SCALE GENOMIC DNA]</scope>
    <source>
        <strain evidence="2 3">DSM 803</strain>
    </source>
</reference>
<feature type="region of interest" description="Disordered" evidence="1">
    <location>
        <begin position="103"/>
        <end position="123"/>
    </location>
</feature>
<dbReference type="CDD" id="cd00161">
    <property type="entry name" value="beta-trefoil_Ricin-like"/>
    <property type="match status" value="1"/>
</dbReference>
<evidence type="ECO:0008006" key="4">
    <source>
        <dbReference type="Google" id="ProtNLM"/>
    </source>
</evidence>
<dbReference type="AlphaFoldDB" id="A0A136PPW9"/>
<feature type="compositionally biased region" description="Low complexity" evidence="1">
    <location>
        <begin position="104"/>
        <end position="118"/>
    </location>
</feature>
<feature type="region of interest" description="Disordered" evidence="1">
    <location>
        <begin position="1"/>
        <end position="64"/>
    </location>
</feature>
<name>A0A136PPW9_9ACTN</name>
<sequence>MVEDSVGPGPVVQDSVGPGSAGHDPVGSRPATGEAGPGGHRADGGARRGPAARPARAGQPGRAAARLWPTAGERSAPVLLALLVGALVVAGGWALLPGTPPTGAPSGAAATTTPSRTAGQDHPLPANLLGQVRIRPVTAPTLCLTDGRVLDRRYTPLVAVQRPCDEVSPQTTTIQPTGEGTYRIRWDHPDYGPGCLVVLTDGPGIGLLEPWDDCVRASHFRIEPSGSYDGGTYVLRVVGNGCAGIRQSSTEAGTEVVMERCVGRGGQVFVIEPAFRSGPT</sequence>